<protein>
    <submittedName>
        <fullName evidence="1">Uncharacterized protein</fullName>
    </submittedName>
</protein>
<dbReference type="RefSeq" id="WP_169452755.1">
    <property type="nucleotide sequence ID" value="NZ_CP051774.1"/>
</dbReference>
<dbReference type="Proteomes" id="UP000501812">
    <property type="component" value="Chromosome"/>
</dbReference>
<proteinExistence type="predicted"/>
<sequence>MAPPPRQQWPDVILTIAAKGRLLPGAGGRIGEAGDAATGYASARPLPIWCVLEERSHPGSARFAEQAFERALHLAAEHGCVSIGVLVDPRKAKLMPVEEVTETALRVFRELSGKHPFRSIHFLPADSFIP</sequence>
<gene>
    <name evidence="1" type="ORF">HHL09_01625</name>
</gene>
<evidence type="ECO:0000313" key="1">
    <source>
        <dbReference type="EMBL" id="QJE94534.1"/>
    </source>
</evidence>
<dbReference type="EMBL" id="CP051774">
    <property type="protein sequence ID" value="QJE94534.1"/>
    <property type="molecule type" value="Genomic_DNA"/>
</dbReference>
<dbReference type="KEGG" id="luo:HHL09_01625"/>
<name>A0A858RD51_9BACT</name>
<reference evidence="1 2" key="1">
    <citation type="submission" date="2020-04" db="EMBL/GenBank/DDBJ databases">
        <title>Luteolibacter sp. G-1-1-1 isolated from soil.</title>
        <authorList>
            <person name="Dahal R.H."/>
        </authorList>
    </citation>
    <scope>NUCLEOTIDE SEQUENCE [LARGE SCALE GENOMIC DNA]</scope>
    <source>
        <strain evidence="1 2">G-1-1-1</strain>
    </source>
</reference>
<keyword evidence="2" id="KW-1185">Reference proteome</keyword>
<evidence type="ECO:0000313" key="2">
    <source>
        <dbReference type="Proteomes" id="UP000501812"/>
    </source>
</evidence>
<organism evidence="1 2">
    <name type="scientific">Luteolibacter luteus</name>
    <dbReference type="NCBI Taxonomy" id="2728835"/>
    <lineage>
        <taxon>Bacteria</taxon>
        <taxon>Pseudomonadati</taxon>
        <taxon>Verrucomicrobiota</taxon>
        <taxon>Verrucomicrobiia</taxon>
        <taxon>Verrucomicrobiales</taxon>
        <taxon>Verrucomicrobiaceae</taxon>
        <taxon>Luteolibacter</taxon>
    </lineage>
</organism>
<dbReference type="AlphaFoldDB" id="A0A858RD51"/>
<accession>A0A858RD51</accession>